<evidence type="ECO:0000256" key="1">
    <source>
        <dbReference type="ARBA" id="ARBA00004117"/>
    </source>
</evidence>
<dbReference type="InterPro" id="IPR011491">
    <property type="entry name" value="FlgE_D2"/>
</dbReference>
<evidence type="ECO:0000259" key="6">
    <source>
        <dbReference type="Pfam" id="PF00460"/>
    </source>
</evidence>
<feature type="domain" description="Flagellar basal body rod protein N-terminal" evidence="6">
    <location>
        <begin position="13"/>
        <end position="35"/>
    </location>
</feature>
<dbReference type="Gene3D" id="2.60.98.20">
    <property type="entry name" value="Flagellar hook protein FlgE"/>
    <property type="match status" value="1"/>
</dbReference>
<keyword evidence="10" id="KW-0969">Cilium</keyword>
<dbReference type="SUPFAM" id="SSF117143">
    <property type="entry name" value="Flagellar hook protein flgE"/>
    <property type="match status" value="1"/>
</dbReference>
<accession>A0A931PSV4</accession>
<evidence type="ECO:0000259" key="8">
    <source>
        <dbReference type="Pfam" id="PF07559"/>
    </source>
</evidence>
<dbReference type="NCBIfam" id="TIGR03506">
    <property type="entry name" value="FlgEFG_subfam"/>
    <property type="match status" value="1"/>
</dbReference>
<evidence type="ECO:0000313" key="11">
    <source>
        <dbReference type="Proteomes" id="UP000727962"/>
    </source>
</evidence>
<evidence type="ECO:0000256" key="2">
    <source>
        <dbReference type="ARBA" id="ARBA00009677"/>
    </source>
</evidence>
<gene>
    <name evidence="10" type="ORF">HYR64_01155</name>
</gene>
<evidence type="ECO:0000259" key="7">
    <source>
        <dbReference type="Pfam" id="PF06429"/>
    </source>
</evidence>
<dbReference type="Pfam" id="PF06429">
    <property type="entry name" value="Flg_bbr_C"/>
    <property type="match status" value="1"/>
</dbReference>
<dbReference type="PANTHER" id="PTHR30435">
    <property type="entry name" value="FLAGELLAR PROTEIN"/>
    <property type="match status" value="1"/>
</dbReference>
<dbReference type="InterPro" id="IPR037058">
    <property type="entry name" value="Falgellar_hook_FlgE_sf"/>
</dbReference>
<comment type="subcellular location">
    <subcellularLocation>
        <location evidence="1 5">Bacterial flagellum basal body</location>
    </subcellularLocation>
</comment>
<dbReference type="InterPro" id="IPR053967">
    <property type="entry name" value="LlgE_F_G-like_D1"/>
</dbReference>
<feature type="domain" description="Flagellar basal-body/hook protein C-terminal" evidence="7">
    <location>
        <begin position="384"/>
        <end position="428"/>
    </location>
</feature>
<keyword evidence="10" id="KW-0282">Flagellum</keyword>
<sequence>MLQALLASVASIKAQQTRMNVIGSDLANVNTTAYKGSRVTFQDMIAQTLQGATRPSATLGGRNPIQFGLGVLVAGTDVNNEQGSLNATNRPTDLAIQGSGFFVVSNGDNLAYSRDGAFALDANGDLVQSATGERLVGWTADSFGNIDTSVPVSAASSLNVPVGRLNAVQQTTQVDMAGNLNAGAVATDVWTTQVRVYDALGGPHDLTVQFTNHTAPPAAGAPAGAASSWDWSAFEGSVATGTPIGDSTSAGNAPVYFDSGGLIVNPAQLGAITVPAGATGSAAFDVNLDFTRIGQLNAPTQVAAADQNGFPPGSLQGFSVGTDGVITGIFTNGLTRSLGQIALAIFPNPNGLERLGSNLWRNTDNSGISVVGAPRSGGRGSINSGFLEQSNIDMGSEFTDLIVTQRGFQANTKIVTTVDEMLQDLINMKR</sequence>
<evidence type="ECO:0000313" key="10">
    <source>
        <dbReference type="EMBL" id="MBI1755699.1"/>
    </source>
</evidence>
<dbReference type="InterPro" id="IPR020013">
    <property type="entry name" value="Flagellar_FlgE/F/G"/>
</dbReference>
<dbReference type="EMBL" id="JACOSL010000006">
    <property type="protein sequence ID" value="MBI1755699.1"/>
    <property type="molecule type" value="Genomic_DNA"/>
</dbReference>
<comment type="caution">
    <text evidence="10">The sequence shown here is derived from an EMBL/GenBank/DDBJ whole genome shotgun (WGS) entry which is preliminary data.</text>
</comment>
<dbReference type="GO" id="GO:0071978">
    <property type="term" value="P:bacterial-type flagellum-dependent swarming motility"/>
    <property type="evidence" value="ECO:0007669"/>
    <property type="project" value="TreeGrafter"/>
</dbReference>
<dbReference type="Pfam" id="PF22692">
    <property type="entry name" value="LlgE_F_G_D1"/>
    <property type="match status" value="1"/>
</dbReference>
<comment type="similarity">
    <text evidence="2 5">Belongs to the flagella basal body rod proteins family.</text>
</comment>
<feature type="domain" description="Flagellar hook protein FlgE D2" evidence="8">
    <location>
        <begin position="179"/>
        <end position="310"/>
    </location>
</feature>
<name>A0A931PSV4_FIMGI</name>
<protein>
    <recommendedName>
        <fullName evidence="3 5">Flagellar hook protein FlgE</fullName>
    </recommendedName>
</protein>
<dbReference type="Pfam" id="PF07559">
    <property type="entry name" value="FlgE_D2"/>
    <property type="match status" value="1"/>
</dbReference>
<dbReference type="PANTHER" id="PTHR30435:SF1">
    <property type="entry name" value="FLAGELLAR HOOK PROTEIN FLGE"/>
    <property type="match status" value="1"/>
</dbReference>
<evidence type="ECO:0000259" key="9">
    <source>
        <dbReference type="Pfam" id="PF22692"/>
    </source>
</evidence>
<comment type="function">
    <text evidence="5">A flexible structure which links the flagellar filament to the drive apparatus in the basal body.</text>
</comment>
<dbReference type="Pfam" id="PF00460">
    <property type="entry name" value="Flg_bb_rod"/>
    <property type="match status" value="1"/>
</dbReference>
<dbReference type="InterPro" id="IPR001444">
    <property type="entry name" value="Flag_bb_rod_N"/>
</dbReference>
<keyword evidence="4 5" id="KW-0975">Bacterial flagellum</keyword>
<evidence type="ECO:0000256" key="4">
    <source>
        <dbReference type="ARBA" id="ARBA00023143"/>
    </source>
</evidence>
<keyword evidence="10" id="KW-0966">Cell projection</keyword>
<dbReference type="Proteomes" id="UP000727962">
    <property type="component" value="Unassembled WGS sequence"/>
</dbReference>
<proteinExistence type="inferred from homology"/>
<organism evidence="10 11">
    <name type="scientific">Fimbriimonas ginsengisoli</name>
    <dbReference type="NCBI Taxonomy" id="1005039"/>
    <lineage>
        <taxon>Bacteria</taxon>
        <taxon>Bacillati</taxon>
        <taxon>Armatimonadota</taxon>
        <taxon>Fimbriimonadia</taxon>
        <taxon>Fimbriimonadales</taxon>
        <taxon>Fimbriimonadaceae</taxon>
        <taxon>Fimbriimonas</taxon>
    </lineage>
</organism>
<dbReference type="InterPro" id="IPR037925">
    <property type="entry name" value="FlgE/F/G-like"/>
</dbReference>
<evidence type="ECO:0000256" key="3">
    <source>
        <dbReference type="ARBA" id="ARBA00019015"/>
    </source>
</evidence>
<dbReference type="GO" id="GO:0009425">
    <property type="term" value="C:bacterial-type flagellum basal body"/>
    <property type="evidence" value="ECO:0007669"/>
    <property type="project" value="UniProtKB-SubCell"/>
</dbReference>
<evidence type="ECO:0000256" key="5">
    <source>
        <dbReference type="RuleBase" id="RU362116"/>
    </source>
</evidence>
<dbReference type="AlphaFoldDB" id="A0A931PSV4"/>
<dbReference type="GO" id="GO:0005829">
    <property type="term" value="C:cytosol"/>
    <property type="evidence" value="ECO:0007669"/>
    <property type="project" value="TreeGrafter"/>
</dbReference>
<dbReference type="GO" id="GO:0009424">
    <property type="term" value="C:bacterial-type flagellum hook"/>
    <property type="evidence" value="ECO:0007669"/>
    <property type="project" value="TreeGrafter"/>
</dbReference>
<reference evidence="10" key="1">
    <citation type="submission" date="2020-07" db="EMBL/GenBank/DDBJ databases">
        <title>Huge and variable diversity of episymbiotic CPR bacteria and DPANN archaea in groundwater ecosystems.</title>
        <authorList>
            <person name="He C.Y."/>
            <person name="Keren R."/>
            <person name="Whittaker M."/>
            <person name="Farag I.F."/>
            <person name="Doudna J."/>
            <person name="Cate J.H.D."/>
            <person name="Banfield J.F."/>
        </authorList>
    </citation>
    <scope>NUCLEOTIDE SEQUENCE</scope>
    <source>
        <strain evidence="10">NC_groundwater_17_Pr7_B-0.1um_64_12</strain>
    </source>
</reference>
<feature type="domain" description="Flagellar hook protein FlgE/F/G-like D1" evidence="9">
    <location>
        <begin position="95"/>
        <end position="147"/>
    </location>
</feature>
<dbReference type="InterPro" id="IPR010930">
    <property type="entry name" value="Flg_bb/hook_C_dom"/>
</dbReference>